<feature type="region of interest" description="Disordered" evidence="1">
    <location>
        <begin position="344"/>
        <end position="367"/>
    </location>
</feature>
<feature type="compositionally biased region" description="Polar residues" evidence="1">
    <location>
        <begin position="347"/>
        <end position="360"/>
    </location>
</feature>
<name>A0A3D9ZQB1_9ACTN</name>
<dbReference type="RefSeq" id="WP_116067444.1">
    <property type="nucleotide sequence ID" value="NZ_BONB01000137.1"/>
</dbReference>
<dbReference type="AlphaFoldDB" id="A0A3D9ZQB1"/>
<sequence length="515" mass="55118">MARPLLAFSIDDVGALADTISKATLAAAAVVAVVVILVGLSRAIRERLRQQLVINDTAPLPAAIAGSEGEALTLSPWLRQRVQAALTDEAAAARGIVDDVFRRDVRLRRLPAEVAITNDTEPITSAAKDTMATVANGLRAVAPGQADGILGALSSALPNPRGCLVQTAPLLRGESGNQRLGLAIELHELDGSPIAATTLWEPPGVQPAGQSWQERLVTLIEPAAHWVALRLVARRLRATPARSLAVPWLSRRKTLTTRLELQRMLAAALTLDAMKEFADHSLAFGAEALDDLSQVGTALSAYHRPASIRGAVQERLGFAYRVENVEAKARRAFLDASESWGEAEQRLATNPGDNAGSATATELADERERQRVRRLKCALLSGDPAATAVAAEELRDQPPKAAADSSTLYAIACLYSCAAERVESAAYLPLAWANLGRALLAATEELMWDQARADPELAFLSDRQRFVDDLNHTWAVRRRKKLPLQGTETEAIVVAAVARLAQIAAGPARPPAKQS</sequence>
<gene>
    <name evidence="2" type="ORF">DFJ67_1792</name>
</gene>
<dbReference type="Proteomes" id="UP000256913">
    <property type="component" value="Unassembled WGS sequence"/>
</dbReference>
<accession>A0A3D9ZQB1</accession>
<evidence type="ECO:0000313" key="2">
    <source>
        <dbReference type="EMBL" id="REF95830.1"/>
    </source>
</evidence>
<proteinExistence type="predicted"/>
<keyword evidence="3" id="KW-1185">Reference proteome</keyword>
<evidence type="ECO:0000256" key="1">
    <source>
        <dbReference type="SAM" id="MobiDB-lite"/>
    </source>
</evidence>
<protein>
    <submittedName>
        <fullName evidence="2">Uncharacterized protein</fullName>
    </submittedName>
</protein>
<evidence type="ECO:0000313" key="3">
    <source>
        <dbReference type="Proteomes" id="UP000256913"/>
    </source>
</evidence>
<dbReference type="OrthoDB" id="3317854at2"/>
<reference evidence="2 3" key="1">
    <citation type="submission" date="2018-08" db="EMBL/GenBank/DDBJ databases">
        <title>Sequencing the genomes of 1000 actinobacteria strains.</title>
        <authorList>
            <person name="Klenk H.-P."/>
        </authorList>
    </citation>
    <scope>NUCLEOTIDE SEQUENCE [LARGE SCALE GENOMIC DNA]</scope>
    <source>
        <strain evidence="2 3">DSM 44099</strain>
    </source>
</reference>
<comment type="caution">
    <text evidence="2">The sequence shown here is derived from an EMBL/GenBank/DDBJ whole genome shotgun (WGS) entry which is preliminary data.</text>
</comment>
<organism evidence="2 3">
    <name type="scientific">Asanoa ferruginea</name>
    <dbReference type="NCBI Taxonomy" id="53367"/>
    <lineage>
        <taxon>Bacteria</taxon>
        <taxon>Bacillati</taxon>
        <taxon>Actinomycetota</taxon>
        <taxon>Actinomycetes</taxon>
        <taxon>Micromonosporales</taxon>
        <taxon>Micromonosporaceae</taxon>
        <taxon>Asanoa</taxon>
    </lineage>
</organism>
<dbReference type="EMBL" id="QUMQ01000001">
    <property type="protein sequence ID" value="REF95830.1"/>
    <property type="molecule type" value="Genomic_DNA"/>
</dbReference>